<dbReference type="GO" id="GO:0043546">
    <property type="term" value="F:molybdopterin cofactor binding"/>
    <property type="evidence" value="ECO:0007669"/>
    <property type="project" value="TreeGrafter"/>
</dbReference>
<feature type="domain" description="Oxidoreductase molybdopterin-binding" evidence="6">
    <location>
        <begin position="127"/>
        <end position="294"/>
    </location>
</feature>
<dbReference type="InterPro" id="IPR008335">
    <property type="entry name" value="Mopterin_OxRdtase_euk"/>
</dbReference>
<evidence type="ECO:0000256" key="3">
    <source>
        <dbReference type="ARBA" id="ARBA00022723"/>
    </source>
</evidence>
<sequence>MINSSPKSPRQPSGVQSAAAQDNEQVCGEKDTSLNRRGFLSRVSLATMTAALGAEIVFGDKMPSGLVPVALAQTAAPLTIPGKEGLTLFTDRPLVAETPAHLLDDEITPAKHLFIRNNGLPPSLEQTEPIKWTLEISGESCEKPITLTLQELKEKFEHHTLQIVLECAGNGRSEFNPPATGTQWTTGGVGCPTWTGVRLRDVLKHAGIKPDAVYVGYYGADFHLSGDPARQPISRGAPIQKALEDESMIAFAMNGEDIPFQNGHPLRLIFGGWAGSTCGKWLKRIVIRDREHDGEKMTGHSYRMPRYPVAPGTKVPEEDMDVIAAMPVKSLITFPKSGITHPVGEILNVRGHAWTGEGDIREVHVSMDFGITWHKTELRPAANRYAWQHWSTTLNLPKKGYYEIWARALDSQGRSQPMVLPGWNPEGYLNNTCHRIAIQAV</sequence>
<keyword evidence="3" id="KW-0479">Metal-binding</keyword>
<dbReference type="PANTHER" id="PTHR19372:SF7">
    <property type="entry name" value="SULFITE OXIDASE, MITOCHONDRIAL"/>
    <property type="match status" value="1"/>
</dbReference>
<feature type="domain" description="Moybdenum cofactor oxidoreductase dimerisation" evidence="7">
    <location>
        <begin position="322"/>
        <end position="439"/>
    </location>
</feature>
<keyword evidence="9" id="KW-1185">Reference proteome</keyword>
<dbReference type="SUPFAM" id="SSF81296">
    <property type="entry name" value="E set domains"/>
    <property type="match status" value="1"/>
</dbReference>
<keyword evidence="4" id="KW-0560">Oxidoreductase</keyword>
<accession>A0A4R7S0U5</accession>
<reference evidence="8 9" key="1">
    <citation type="submission" date="2019-03" db="EMBL/GenBank/DDBJ databases">
        <title>Genomic Encyclopedia of Archaeal and Bacterial Type Strains, Phase II (KMG-II): from individual species to whole genera.</title>
        <authorList>
            <person name="Goeker M."/>
        </authorList>
    </citation>
    <scope>NUCLEOTIDE SEQUENCE [LARGE SCALE GENOMIC DNA]</scope>
    <source>
        <strain evidence="8 9">ATCC 25309</strain>
    </source>
</reference>
<evidence type="ECO:0000256" key="5">
    <source>
        <dbReference type="SAM" id="MobiDB-lite"/>
    </source>
</evidence>
<dbReference type="PROSITE" id="PS51318">
    <property type="entry name" value="TAT"/>
    <property type="match status" value="1"/>
</dbReference>
<feature type="region of interest" description="Disordered" evidence="5">
    <location>
        <begin position="1"/>
        <end position="30"/>
    </location>
</feature>
<dbReference type="Proteomes" id="UP000295662">
    <property type="component" value="Unassembled WGS sequence"/>
</dbReference>
<dbReference type="EMBL" id="SOCA01000003">
    <property type="protein sequence ID" value="TDU71076.1"/>
    <property type="molecule type" value="Genomic_DNA"/>
</dbReference>
<dbReference type="PRINTS" id="PR00407">
    <property type="entry name" value="EUMOPTERIN"/>
</dbReference>
<dbReference type="InterPro" id="IPR006311">
    <property type="entry name" value="TAT_signal"/>
</dbReference>
<evidence type="ECO:0000256" key="2">
    <source>
        <dbReference type="ARBA" id="ARBA00022505"/>
    </source>
</evidence>
<dbReference type="Gene3D" id="3.90.420.10">
    <property type="entry name" value="Oxidoreductase, molybdopterin-binding domain"/>
    <property type="match status" value="1"/>
</dbReference>
<dbReference type="Gene3D" id="2.60.40.650">
    <property type="match status" value="1"/>
</dbReference>
<dbReference type="SUPFAM" id="SSF56524">
    <property type="entry name" value="Oxidoreductase molybdopterin-binding domain"/>
    <property type="match status" value="1"/>
</dbReference>
<dbReference type="Pfam" id="PF00174">
    <property type="entry name" value="Oxidored_molyb"/>
    <property type="match status" value="1"/>
</dbReference>
<dbReference type="GO" id="GO:0006790">
    <property type="term" value="P:sulfur compound metabolic process"/>
    <property type="evidence" value="ECO:0007669"/>
    <property type="project" value="TreeGrafter"/>
</dbReference>
<evidence type="ECO:0000256" key="1">
    <source>
        <dbReference type="ARBA" id="ARBA00001924"/>
    </source>
</evidence>
<dbReference type="RefSeq" id="WP_133795266.1">
    <property type="nucleotide sequence ID" value="NZ_SOCA01000003.1"/>
</dbReference>
<name>A0A4R7S0U5_9BACT</name>
<dbReference type="GO" id="GO:0008482">
    <property type="term" value="F:sulfite oxidase activity"/>
    <property type="evidence" value="ECO:0007669"/>
    <property type="project" value="TreeGrafter"/>
</dbReference>
<evidence type="ECO:0000313" key="8">
    <source>
        <dbReference type="EMBL" id="TDU71076.1"/>
    </source>
</evidence>
<evidence type="ECO:0000259" key="6">
    <source>
        <dbReference type="Pfam" id="PF00174"/>
    </source>
</evidence>
<gene>
    <name evidence="8" type="ORF">EI77_02194</name>
</gene>
<comment type="cofactor">
    <cofactor evidence="1">
        <name>Mo-molybdopterin</name>
        <dbReference type="ChEBI" id="CHEBI:71302"/>
    </cofactor>
</comment>
<feature type="compositionally biased region" description="Polar residues" evidence="5">
    <location>
        <begin position="1"/>
        <end position="24"/>
    </location>
</feature>
<dbReference type="InterPro" id="IPR036374">
    <property type="entry name" value="OxRdtase_Mopterin-bd_sf"/>
</dbReference>
<dbReference type="InterPro" id="IPR000572">
    <property type="entry name" value="OxRdtase_Mopterin-bd_dom"/>
</dbReference>
<dbReference type="InterPro" id="IPR005066">
    <property type="entry name" value="MoCF_OxRdtse_dimer"/>
</dbReference>
<dbReference type="AlphaFoldDB" id="A0A4R7S0U5"/>
<comment type="caution">
    <text evidence="8">The sequence shown here is derived from an EMBL/GenBank/DDBJ whole genome shotgun (WGS) entry which is preliminary data.</text>
</comment>
<dbReference type="Pfam" id="PF03404">
    <property type="entry name" value="Mo-co_dimer"/>
    <property type="match status" value="1"/>
</dbReference>
<dbReference type="GO" id="GO:0030151">
    <property type="term" value="F:molybdenum ion binding"/>
    <property type="evidence" value="ECO:0007669"/>
    <property type="project" value="InterPro"/>
</dbReference>
<dbReference type="CDD" id="cd02110">
    <property type="entry name" value="SO_family_Moco_dimer"/>
    <property type="match status" value="1"/>
</dbReference>
<protein>
    <submittedName>
        <fullName evidence="8">DMSO/TMAO reductase YedYZ molybdopterin-dependent catalytic subunit</fullName>
    </submittedName>
</protein>
<evidence type="ECO:0000313" key="9">
    <source>
        <dbReference type="Proteomes" id="UP000295662"/>
    </source>
</evidence>
<proteinExistence type="predicted"/>
<organism evidence="8 9">
    <name type="scientific">Prosthecobacter fusiformis</name>
    <dbReference type="NCBI Taxonomy" id="48464"/>
    <lineage>
        <taxon>Bacteria</taxon>
        <taxon>Pseudomonadati</taxon>
        <taxon>Verrucomicrobiota</taxon>
        <taxon>Verrucomicrobiia</taxon>
        <taxon>Verrucomicrobiales</taxon>
        <taxon>Verrucomicrobiaceae</taxon>
        <taxon>Prosthecobacter</taxon>
    </lineage>
</organism>
<dbReference type="PANTHER" id="PTHR19372">
    <property type="entry name" value="SULFITE REDUCTASE"/>
    <property type="match status" value="1"/>
</dbReference>
<evidence type="ECO:0000256" key="4">
    <source>
        <dbReference type="ARBA" id="ARBA00023002"/>
    </source>
</evidence>
<dbReference type="GO" id="GO:0020037">
    <property type="term" value="F:heme binding"/>
    <property type="evidence" value="ECO:0007669"/>
    <property type="project" value="TreeGrafter"/>
</dbReference>
<dbReference type="InterPro" id="IPR014756">
    <property type="entry name" value="Ig_E-set"/>
</dbReference>
<dbReference type="OrthoDB" id="9778777at2"/>
<evidence type="ECO:0000259" key="7">
    <source>
        <dbReference type="Pfam" id="PF03404"/>
    </source>
</evidence>
<keyword evidence="2" id="KW-0500">Molybdenum</keyword>